<feature type="domain" description="Glycosyltransferase 2-like" evidence="1">
    <location>
        <begin position="6"/>
        <end position="111"/>
    </location>
</feature>
<dbReference type="PANTHER" id="PTHR43179:SF7">
    <property type="entry name" value="RHAMNOSYLTRANSFERASE WBBL"/>
    <property type="match status" value="1"/>
</dbReference>
<accession>A0ABU1S5V0</accession>
<dbReference type="PANTHER" id="PTHR43179">
    <property type="entry name" value="RHAMNOSYLTRANSFERASE WBBL"/>
    <property type="match status" value="1"/>
</dbReference>
<proteinExistence type="predicted"/>
<dbReference type="InterPro" id="IPR029044">
    <property type="entry name" value="Nucleotide-diphossugar_trans"/>
</dbReference>
<sequence>MNVIYVVIVTHNPKIWVDKCLGSLRQSLCTVRTIVIDNNSSDDSGEYIKKNYLEVDYIQFEENLGFGAANNIGIKKAYEANADYVFLLNQDAWIEPNTIENLIRAHENEPQFGILSPMHLNGRGDALDYNFSIYINPSKCKKIYSDIYLKSLKSKLYEVEFVNAAAWLLTRECIETVGGFNPSFFHYGEDENYVQRTKYKKLRVGVLATCKIFHDRETRTGTNIYFKDELELFKRLLILKVSNPFSDYNFNDEFKKQFKLIIKTILFLRFDMAKKNISKVFLLNRKNKKEIIENKKKSIIEKSAFLNI</sequence>
<evidence type="ECO:0000313" key="3">
    <source>
        <dbReference type="Proteomes" id="UP001261871"/>
    </source>
</evidence>
<dbReference type="SUPFAM" id="SSF53448">
    <property type="entry name" value="Nucleotide-diphospho-sugar transferases"/>
    <property type="match status" value="1"/>
</dbReference>
<reference evidence="2 3" key="1">
    <citation type="submission" date="2023-07" db="EMBL/GenBank/DDBJ databases">
        <title>Sorghum-associated microbial communities from plants grown in Nebraska, USA.</title>
        <authorList>
            <person name="Schachtman D."/>
        </authorList>
    </citation>
    <scope>NUCLEOTIDE SEQUENCE [LARGE SCALE GENOMIC DNA]</scope>
    <source>
        <strain evidence="2 3">BE124</strain>
    </source>
</reference>
<organism evidence="2 3">
    <name type="scientific">Flavobacterium granuli</name>
    <dbReference type="NCBI Taxonomy" id="280093"/>
    <lineage>
        <taxon>Bacteria</taxon>
        <taxon>Pseudomonadati</taxon>
        <taxon>Bacteroidota</taxon>
        <taxon>Flavobacteriia</taxon>
        <taxon>Flavobacteriales</taxon>
        <taxon>Flavobacteriaceae</taxon>
        <taxon>Flavobacterium</taxon>
    </lineage>
</organism>
<name>A0ABU1S5V0_9FLAO</name>
<dbReference type="EMBL" id="JAVDTX010000007">
    <property type="protein sequence ID" value="MDR6846415.1"/>
    <property type="molecule type" value="Genomic_DNA"/>
</dbReference>
<comment type="caution">
    <text evidence="2">The sequence shown here is derived from an EMBL/GenBank/DDBJ whole genome shotgun (WGS) entry which is preliminary data.</text>
</comment>
<dbReference type="Pfam" id="PF00535">
    <property type="entry name" value="Glycos_transf_2"/>
    <property type="match status" value="1"/>
</dbReference>
<dbReference type="Gene3D" id="3.90.550.10">
    <property type="entry name" value="Spore Coat Polysaccharide Biosynthesis Protein SpsA, Chain A"/>
    <property type="match status" value="1"/>
</dbReference>
<dbReference type="RefSeq" id="WP_310008571.1">
    <property type="nucleotide sequence ID" value="NZ_JAVDTX010000007.1"/>
</dbReference>
<evidence type="ECO:0000313" key="2">
    <source>
        <dbReference type="EMBL" id="MDR6846415.1"/>
    </source>
</evidence>
<dbReference type="InterPro" id="IPR001173">
    <property type="entry name" value="Glyco_trans_2-like"/>
</dbReference>
<keyword evidence="3" id="KW-1185">Reference proteome</keyword>
<dbReference type="CDD" id="cd04186">
    <property type="entry name" value="GT_2_like_c"/>
    <property type="match status" value="1"/>
</dbReference>
<evidence type="ECO:0000259" key="1">
    <source>
        <dbReference type="Pfam" id="PF00535"/>
    </source>
</evidence>
<dbReference type="Proteomes" id="UP001261871">
    <property type="component" value="Unassembled WGS sequence"/>
</dbReference>
<gene>
    <name evidence="2" type="ORF">J2W95_003131</name>
</gene>
<protein>
    <submittedName>
        <fullName evidence="2">GT2 family glycosyltransferase</fullName>
    </submittedName>
</protein>